<keyword evidence="6" id="KW-1185">Reference proteome</keyword>
<dbReference type="GO" id="GO:0003723">
    <property type="term" value="F:RNA binding"/>
    <property type="evidence" value="ECO:0007669"/>
    <property type="project" value="UniProtKB-KW"/>
</dbReference>
<reference evidence="5" key="1">
    <citation type="journal article" date="2005" name="Int. J. Syst. Evol. Microbiol.">
        <title>Methanofollis formosanus sp. nov., isolated from a fish pond.</title>
        <authorList>
            <person name="Wu S.Y."/>
            <person name="Chen S.C."/>
            <person name="Lai M.C."/>
        </authorList>
    </citation>
    <scope>NUCLEOTIDE SEQUENCE</scope>
    <source>
        <strain evidence="5">ML15</strain>
    </source>
</reference>
<keyword evidence="4" id="KW-0051">Antiviral defense</keyword>
<evidence type="ECO:0000256" key="4">
    <source>
        <dbReference type="ARBA" id="ARBA00023118"/>
    </source>
</evidence>
<dbReference type="EMBL" id="CP037968">
    <property type="protein sequence ID" value="QYZ78203.1"/>
    <property type="molecule type" value="Genomic_DNA"/>
</dbReference>
<dbReference type="KEGG" id="mfk:E2N92_01530"/>
<reference evidence="5" key="2">
    <citation type="submission" date="2019-03" db="EMBL/GenBank/DDBJ databases">
        <authorList>
            <person name="Chen S.-C."/>
            <person name="Wu S.-Y."/>
            <person name="Lai M.-C."/>
        </authorList>
    </citation>
    <scope>NUCLEOTIDE SEQUENCE</scope>
    <source>
        <strain evidence="5">ML15</strain>
    </source>
</reference>
<evidence type="ECO:0000256" key="2">
    <source>
        <dbReference type="ARBA" id="ARBA00016109"/>
    </source>
</evidence>
<dbReference type="NCBIfam" id="TIGR01903">
    <property type="entry name" value="cas5_csm4"/>
    <property type="match status" value="1"/>
</dbReference>
<protein>
    <recommendedName>
        <fullName evidence="2">CRISPR system Cms protein Csm4</fullName>
    </recommendedName>
</protein>
<dbReference type="Proteomes" id="UP000826709">
    <property type="component" value="Chromosome"/>
</dbReference>
<accession>A0A8G1A005</accession>
<dbReference type="RefSeq" id="WP_343222851.1">
    <property type="nucleotide sequence ID" value="NZ_CP037968.1"/>
</dbReference>
<evidence type="ECO:0000256" key="1">
    <source>
        <dbReference type="ARBA" id="ARBA00005772"/>
    </source>
</evidence>
<dbReference type="GO" id="GO:0051607">
    <property type="term" value="P:defense response to virus"/>
    <property type="evidence" value="ECO:0007669"/>
    <property type="project" value="UniProtKB-KW"/>
</dbReference>
<evidence type="ECO:0000313" key="6">
    <source>
        <dbReference type="Proteomes" id="UP000826709"/>
    </source>
</evidence>
<proteinExistence type="inferred from homology"/>
<evidence type="ECO:0000256" key="3">
    <source>
        <dbReference type="ARBA" id="ARBA00022884"/>
    </source>
</evidence>
<comment type="similarity">
    <text evidence="1">Belongs to the CRISPR-associated Csm4 family.</text>
</comment>
<gene>
    <name evidence="5" type="primary">csm4</name>
    <name evidence="5" type="ORF">E2N92_01530</name>
</gene>
<keyword evidence="3" id="KW-0694">RNA-binding</keyword>
<evidence type="ECO:0000313" key="5">
    <source>
        <dbReference type="EMBL" id="QYZ78203.1"/>
    </source>
</evidence>
<name>A0A8G1A005_9EURY</name>
<organism evidence="5 6">
    <name type="scientific">Methanofollis formosanus</name>
    <dbReference type="NCBI Taxonomy" id="299308"/>
    <lineage>
        <taxon>Archaea</taxon>
        <taxon>Methanobacteriati</taxon>
        <taxon>Methanobacteriota</taxon>
        <taxon>Stenosarchaea group</taxon>
        <taxon>Methanomicrobia</taxon>
        <taxon>Methanomicrobiales</taxon>
        <taxon>Methanomicrobiaceae</taxon>
        <taxon>Methanofollis</taxon>
    </lineage>
</organism>
<sequence length="347" mass="38277">MPGPIGQGTTGRPTTGLLRRRLLAPSSGLSERRGHEGAGDMRAVYLTPRSGFPAEIPSHTIFGAICSAMAELGGPVGEMIEAFETEPPFLLTSGFPYVRGDRTRHFLPPPILPLPLVPEEVMDRVKDYRRMHYIDASLFKAWATGRCSALDVIGRMDSLNERCGLVWEGDDEDFMIHEYQRPHNRINRMGSSSEAFFSSEGGYFENAGIYFLLDIKKRAFESEVGAALRFLADRGIGGRISAGMGAFDLSFGEVDFLPAGREDHLLTLSRFIPGDISAFGGEVYYEIVPVRGRSGDGKVKKSVLTLKEGSVFKDLGDEFYGSIEAVRDDVPVVEYGMAFPVPFRWSE</sequence>
<dbReference type="AlphaFoldDB" id="A0A8G1A005"/>
<dbReference type="InterPro" id="IPR005510">
    <property type="entry name" value="Csm4"/>
</dbReference>